<dbReference type="Proteomes" id="UP001153269">
    <property type="component" value="Unassembled WGS sequence"/>
</dbReference>
<feature type="compositionally biased region" description="Polar residues" evidence="1">
    <location>
        <begin position="112"/>
        <end position="122"/>
    </location>
</feature>
<proteinExistence type="predicted"/>
<organism evidence="2 3">
    <name type="scientific">Pleuronectes platessa</name>
    <name type="common">European plaice</name>
    <dbReference type="NCBI Taxonomy" id="8262"/>
    <lineage>
        <taxon>Eukaryota</taxon>
        <taxon>Metazoa</taxon>
        <taxon>Chordata</taxon>
        <taxon>Craniata</taxon>
        <taxon>Vertebrata</taxon>
        <taxon>Euteleostomi</taxon>
        <taxon>Actinopterygii</taxon>
        <taxon>Neopterygii</taxon>
        <taxon>Teleostei</taxon>
        <taxon>Neoteleostei</taxon>
        <taxon>Acanthomorphata</taxon>
        <taxon>Carangaria</taxon>
        <taxon>Pleuronectiformes</taxon>
        <taxon>Pleuronectoidei</taxon>
        <taxon>Pleuronectidae</taxon>
        <taxon>Pleuronectes</taxon>
    </lineage>
</organism>
<reference evidence="2" key="1">
    <citation type="submission" date="2020-03" db="EMBL/GenBank/DDBJ databases">
        <authorList>
            <person name="Weist P."/>
        </authorList>
    </citation>
    <scope>NUCLEOTIDE SEQUENCE</scope>
</reference>
<feature type="compositionally biased region" description="Basic and acidic residues" evidence="1">
    <location>
        <begin position="17"/>
        <end position="43"/>
    </location>
</feature>
<evidence type="ECO:0000256" key="1">
    <source>
        <dbReference type="SAM" id="MobiDB-lite"/>
    </source>
</evidence>
<feature type="region of interest" description="Disordered" evidence="1">
    <location>
        <begin position="96"/>
        <end position="122"/>
    </location>
</feature>
<dbReference type="AlphaFoldDB" id="A0A9N7YNS0"/>
<keyword evidence="3" id="KW-1185">Reference proteome</keyword>
<dbReference type="EMBL" id="CADEAL010001610">
    <property type="protein sequence ID" value="CAB1433892.1"/>
    <property type="molecule type" value="Genomic_DNA"/>
</dbReference>
<protein>
    <submittedName>
        <fullName evidence="2">Uncharacterized protein</fullName>
    </submittedName>
</protein>
<gene>
    <name evidence="2" type="ORF">PLEPLA_LOCUS21984</name>
</gene>
<feature type="compositionally biased region" description="Polar residues" evidence="1">
    <location>
        <begin position="96"/>
        <end position="105"/>
    </location>
</feature>
<name>A0A9N7YNS0_PLEPL</name>
<feature type="region of interest" description="Disordered" evidence="1">
    <location>
        <begin position="1"/>
        <end position="45"/>
    </location>
</feature>
<evidence type="ECO:0000313" key="3">
    <source>
        <dbReference type="Proteomes" id="UP001153269"/>
    </source>
</evidence>
<accession>A0A9N7YNS0</accession>
<sequence length="122" mass="13338">MCHVWKADTAVSGGGGEEQKKRRREKGESLWRRRKGGGGDKGSKLVRGRYCVSSWRRGRAWDKAVASPSAQVGFPFIPESSRRCEIEAGLCGSTQSHMCSPSQRLNGRDPLSFTSPSSSPNP</sequence>
<comment type="caution">
    <text evidence="2">The sequence shown here is derived from an EMBL/GenBank/DDBJ whole genome shotgun (WGS) entry which is preliminary data.</text>
</comment>
<evidence type="ECO:0000313" key="2">
    <source>
        <dbReference type="EMBL" id="CAB1433892.1"/>
    </source>
</evidence>